<protein>
    <submittedName>
        <fullName evidence="3">NifU family protein</fullName>
    </submittedName>
</protein>
<accession>A0A6B0GP41</accession>
<dbReference type="Proteomes" id="UP000451471">
    <property type="component" value="Unassembled WGS sequence"/>
</dbReference>
<sequence>MSSDASAVDENDLRERITQFLMRNFPQIEGHGGSHEILDLDVEEGSVTIALGGACEGCGVSPMTIQALEARLPREIPEIQRVQAETSDTFSAEGRGFDPDDVPF</sequence>
<evidence type="ECO:0000313" key="4">
    <source>
        <dbReference type="Proteomes" id="UP000451471"/>
    </source>
</evidence>
<dbReference type="AlphaFoldDB" id="A0A6B0GP41"/>
<feature type="domain" description="NIF system FeS cluster assembly NifU C-terminal" evidence="2">
    <location>
        <begin position="26"/>
        <end position="83"/>
    </location>
</feature>
<gene>
    <name evidence="3" type="ORF">GQS65_14820</name>
</gene>
<dbReference type="GO" id="GO:0005506">
    <property type="term" value="F:iron ion binding"/>
    <property type="evidence" value="ECO:0007669"/>
    <property type="project" value="InterPro"/>
</dbReference>
<feature type="region of interest" description="Disordered" evidence="1">
    <location>
        <begin position="84"/>
        <end position="104"/>
    </location>
</feature>
<evidence type="ECO:0000259" key="2">
    <source>
        <dbReference type="Pfam" id="PF01106"/>
    </source>
</evidence>
<evidence type="ECO:0000313" key="3">
    <source>
        <dbReference type="EMBL" id="MWG35741.1"/>
    </source>
</evidence>
<evidence type="ECO:0000256" key="1">
    <source>
        <dbReference type="SAM" id="MobiDB-lite"/>
    </source>
</evidence>
<proteinExistence type="predicted"/>
<dbReference type="GO" id="GO:0051536">
    <property type="term" value="F:iron-sulfur cluster binding"/>
    <property type="evidence" value="ECO:0007669"/>
    <property type="project" value="InterPro"/>
</dbReference>
<dbReference type="Pfam" id="PF01106">
    <property type="entry name" value="NifU"/>
    <property type="match status" value="1"/>
</dbReference>
<dbReference type="OrthoDB" id="270036at2157"/>
<comment type="caution">
    <text evidence="3">The sequence shown here is derived from an EMBL/GenBank/DDBJ whole genome shotgun (WGS) entry which is preliminary data.</text>
</comment>
<organism evidence="3 4">
    <name type="scientific">Halomarina oriensis</name>
    <dbReference type="NCBI Taxonomy" id="671145"/>
    <lineage>
        <taxon>Archaea</taxon>
        <taxon>Methanobacteriati</taxon>
        <taxon>Methanobacteriota</taxon>
        <taxon>Stenosarchaea group</taxon>
        <taxon>Halobacteria</taxon>
        <taxon>Halobacteriales</taxon>
        <taxon>Natronomonadaceae</taxon>
        <taxon>Halomarina</taxon>
    </lineage>
</organism>
<name>A0A6B0GP41_9EURY</name>
<dbReference type="Gene3D" id="3.30.300.130">
    <property type="entry name" value="Fe-S cluster assembly (FSCA)"/>
    <property type="match status" value="1"/>
</dbReference>
<dbReference type="SUPFAM" id="SSF117916">
    <property type="entry name" value="Fe-S cluster assembly (FSCA) domain-like"/>
    <property type="match status" value="1"/>
</dbReference>
<dbReference type="GO" id="GO:0016226">
    <property type="term" value="P:iron-sulfur cluster assembly"/>
    <property type="evidence" value="ECO:0007669"/>
    <property type="project" value="InterPro"/>
</dbReference>
<keyword evidence="4" id="KW-1185">Reference proteome</keyword>
<reference evidence="3 4" key="1">
    <citation type="submission" date="2019-12" db="EMBL/GenBank/DDBJ databases">
        <title>Halocatena pleomorpha gen. nov. sp. nov., an extremely halophilic archaeon of family Halobacteriaceae isolated from saltpan soil.</title>
        <authorList>
            <person name="Pal Y."/>
            <person name="Verma A."/>
            <person name="Krishnamurthi S."/>
            <person name="Kumar P."/>
        </authorList>
    </citation>
    <scope>NUCLEOTIDE SEQUENCE [LARGE SCALE GENOMIC DNA]</scope>
    <source>
        <strain evidence="3 4">JCM 16495</strain>
    </source>
</reference>
<dbReference type="InterPro" id="IPR034904">
    <property type="entry name" value="FSCA_dom_sf"/>
</dbReference>
<dbReference type="EMBL" id="WSZK01000026">
    <property type="protein sequence ID" value="MWG35741.1"/>
    <property type="molecule type" value="Genomic_DNA"/>
</dbReference>
<dbReference type="InterPro" id="IPR001075">
    <property type="entry name" value="NIF_FeS_clus_asmbl_NifU_C"/>
</dbReference>
<dbReference type="RefSeq" id="WP_158205412.1">
    <property type="nucleotide sequence ID" value="NZ_WSZK01000026.1"/>
</dbReference>